<evidence type="ECO:0000256" key="7">
    <source>
        <dbReference type="SAM" id="Phobius"/>
    </source>
</evidence>
<dbReference type="AlphaFoldDB" id="W5WHB3"/>
<protein>
    <submittedName>
        <fullName evidence="10">Uncharacterized protein</fullName>
    </submittedName>
</protein>
<name>W5WHB3_9PSEU</name>
<dbReference type="GO" id="GO:0005886">
    <property type="term" value="C:plasma membrane"/>
    <property type="evidence" value="ECO:0007669"/>
    <property type="project" value="TreeGrafter"/>
</dbReference>
<dbReference type="STRING" id="1449976.KALB_7231"/>
<keyword evidence="5 7" id="KW-1133">Transmembrane helix</keyword>
<dbReference type="PATRIC" id="fig|1449976.3.peg.7266"/>
<dbReference type="FunFam" id="1.20.1510.10:FF:000006">
    <property type="entry name" value="Divalent cation efflux transporter"/>
    <property type="match status" value="1"/>
</dbReference>
<feature type="transmembrane region" description="Helical" evidence="7">
    <location>
        <begin position="84"/>
        <end position="104"/>
    </location>
</feature>
<dbReference type="PANTHER" id="PTHR43840">
    <property type="entry name" value="MITOCHONDRIAL METAL TRANSPORTER 1-RELATED"/>
    <property type="match status" value="1"/>
</dbReference>
<dbReference type="InterPro" id="IPR002524">
    <property type="entry name" value="Cation_efflux"/>
</dbReference>
<evidence type="ECO:0000256" key="5">
    <source>
        <dbReference type="ARBA" id="ARBA00022989"/>
    </source>
</evidence>
<evidence type="ECO:0000259" key="8">
    <source>
        <dbReference type="Pfam" id="PF01545"/>
    </source>
</evidence>
<dbReference type="GO" id="GO:0015341">
    <property type="term" value="F:zinc efflux antiporter activity"/>
    <property type="evidence" value="ECO:0007669"/>
    <property type="project" value="TreeGrafter"/>
</dbReference>
<dbReference type="HOGENOM" id="CLU_013430_3_1_11"/>
<comment type="subcellular location">
    <subcellularLocation>
        <location evidence="1">Membrane</location>
        <topology evidence="1">Multi-pass membrane protein</topology>
    </subcellularLocation>
</comment>
<evidence type="ECO:0000256" key="6">
    <source>
        <dbReference type="ARBA" id="ARBA00023136"/>
    </source>
</evidence>
<sequence length="303" mass="31789">MDAHLASSRSGMRALWGSFAVLILTSLVQGLVVLSSGSVALLSDTLHNLADAFSALPLAVAFTLGRRVATRRFTYGFGRAEDLAGLAVLALIAVSAVLAVTESVQRLVQPQAVTQLPVVAAAAVLGFVGNEAVARWRIRVGRRIGSAALVADGMHARVDGFTSLAVLVAAGGSALGWGWVDPLVGLGVAVLIVLVLVGAGREVLARLMDAADPTVVDLAERLAGEVPGVLAVEDVRLRWSGHGQLAELTVVVDRELSLVDAHCVAHEVEHHLLHGVHRLVRAHVHPHPGVRADEELVAHQRVN</sequence>
<dbReference type="PANTHER" id="PTHR43840:SF15">
    <property type="entry name" value="MITOCHONDRIAL METAL TRANSPORTER 1-RELATED"/>
    <property type="match status" value="1"/>
</dbReference>
<evidence type="ECO:0000313" key="11">
    <source>
        <dbReference type="Proteomes" id="UP000019225"/>
    </source>
</evidence>
<comment type="similarity">
    <text evidence="2">Belongs to the cation diffusion facilitator (CDF) transporter (TC 2.A.4) family.</text>
</comment>
<dbReference type="Pfam" id="PF16916">
    <property type="entry name" value="ZT_dimer"/>
    <property type="match status" value="1"/>
</dbReference>
<dbReference type="GO" id="GO:0006882">
    <property type="term" value="P:intracellular zinc ion homeostasis"/>
    <property type="evidence" value="ECO:0007669"/>
    <property type="project" value="TreeGrafter"/>
</dbReference>
<keyword evidence="3" id="KW-0813">Transport</keyword>
<dbReference type="InterPro" id="IPR027469">
    <property type="entry name" value="Cation_efflux_TMD_sf"/>
</dbReference>
<evidence type="ECO:0000256" key="2">
    <source>
        <dbReference type="ARBA" id="ARBA00008114"/>
    </source>
</evidence>
<dbReference type="KEGG" id="kal:KALB_7231"/>
<keyword evidence="11" id="KW-1185">Reference proteome</keyword>
<dbReference type="eggNOG" id="COG0053">
    <property type="taxonomic scope" value="Bacteria"/>
</dbReference>
<organism evidence="10 11">
    <name type="scientific">Kutzneria albida DSM 43870</name>
    <dbReference type="NCBI Taxonomy" id="1449976"/>
    <lineage>
        <taxon>Bacteria</taxon>
        <taxon>Bacillati</taxon>
        <taxon>Actinomycetota</taxon>
        <taxon>Actinomycetes</taxon>
        <taxon>Pseudonocardiales</taxon>
        <taxon>Pseudonocardiaceae</taxon>
        <taxon>Kutzneria</taxon>
    </lineage>
</organism>
<dbReference type="Pfam" id="PF01545">
    <property type="entry name" value="Cation_efflux"/>
    <property type="match status" value="1"/>
</dbReference>
<gene>
    <name evidence="10" type="ORF">KALB_7231</name>
</gene>
<dbReference type="Gene3D" id="3.30.70.1350">
    <property type="entry name" value="Cation efflux protein, cytoplasmic domain"/>
    <property type="match status" value="1"/>
</dbReference>
<feature type="transmembrane region" description="Helical" evidence="7">
    <location>
        <begin position="183"/>
        <end position="200"/>
    </location>
</feature>
<dbReference type="Gene3D" id="1.20.1510.10">
    <property type="entry name" value="Cation efflux protein transmembrane domain"/>
    <property type="match status" value="1"/>
</dbReference>
<dbReference type="SUPFAM" id="SSF161111">
    <property type="entry name" value="Cation efflux protein transmembrane domain-like"/>
    <property type="match status" value="1"/>
</dbReference>
<proteinExistence type="inferred from homology"/>
<evidence type="ECO:0000256" key="3">
    <source>
        <dbReference type="ARBA" id="ARBA00022448"/>
    </source>
</evidence>
<dbReference type="InterPro" id="IPR058533">
    <property type="entry name" value="Cation_efflux_TM"/>
</dbReference>
<evidence type="ECO:0000256" key="1">
    <source>
        <dbReference type="ARBA" id="ARBA00004141"/>
    </source>
</evidence>
<dbReference type="InterPro" id="IPR036837">
    <property type="entry name" value="Cation_efflux_CTD_sf"/>
</dbReference>
<keyword evidence="6 7" id="KW-0472">Membrane</keyword>
<accession>W5WHB3</accession>
<dbReference type="SUPFAM" id="SSF160240">
    <property type="entry name" value="Cation efflux protein cytoplasmic domain-like"/>
    <property type="match status" value="1"/>
</dbReference>
<dbReference type="EMBL" id="CP007155">
    <property type="protein sequence ID" value="AHI00589.1"/>
    <property type="molecule type" value="Genomic_DNA"/>
</dbReference>
<evidence type="ECO:0000313" key="10">
    <source>
        <dbReference type="EMBL" id="AHI00589.1"/>
    </source>
</evidence>
<feature type="domain" description="Cation efflux protein cytoplasmic" evidence="9">
    <location>
        <begin position="220"/>
        <end position="286"/>
    </location>
</feature>
<reference evidence="10 11" key="1">
    <citation type="journal article" date="2014" name="BMC Genomics">
        <title>Complete genome sequence of producer of the glycopeptide antibiotic Aculeximycin Kutzneria albida DSM 43870T, a representative of minor genus of Pseudonocardiaceae.</title>
        <authorList>
            <person name="Rebets Y."/>
            <person name="Tokovenko B."/>
            <person name="Lushchyk I."/>
            <person name="Ruckert C."/>
            <person name="Zaburannyi N."/>
            <person name="Bechthold A."/>
            <person name="Kalinowski J."/>
            <person name="Luzhetskyy A."/>
        </authorList>
    </citation>
    <scope>NUCLEOTIDE SEQUENCE [LARGE SCALE GENOMIC DNA]</scope>
    <source>
        <strain evidence="10">DSM 43870</strain>
    </source>
</reference>
<keyword evidence="4 7" id="KW-0812">Transmembrane</keyword>
<dbReference type="GO" id="GO:0015086">
    <property type="term" value="F:cadmium ion transmembrane transporter activity"/>
    <property type="evidence" value="ECO:0007669"/>
    <property type="project" value="TreeGrafter"/>
</dbReference>
<feature type="transmembrane region" description="Helical" evidence="7">
    <location>
        <begin position="158"/>
        <end position="177"/>
    </location>
</feature>
<feature type="transmembrane region" description="Helical" evidence="7">
    <location>
        <begin position="116"/>
        <end position="138"/>
    </location>
</feature>
<dbReference type="GO" id="GO:0015093">
    <property type="term" value="F:ferrous iron transmembrane transporter activity"/>
    <property type="evidence" value="ECO:0007669"/>
    <property type="project" value="TreeGrafter"/>
</dbReference>
<feature type="domain" description="Cation efflux protein transmembrane" evidence="8">
    <location>
        <begin position="18"/>
        <end position="208"/>
    </location>
</feature>
<dbReference type="NCBIfam" id="TIGR01297">
    <property type="entry name" value="CDF"/>
    <property type="match status" value="1"/>
</dbReference>
<dbReference type="InterPro" id="IPR027470">
    <property type="entry name" value="Cation_efflux_CTD"/>
</dbReference>
<evidence type="ECO:0000259" key="9">
    <source>
        <dbReference type="Pfam" id="PF16916"/>
    </source>
</evidence>
<evidence type="ECO:0000256" key="4">
    <source>
        <dbReference type="ARBA" id="ARBA00022692"/>
    </source>
</evidence>
<dbReference type="Proteomes" id="UP000019225">
    <property type="component" value="Chromosome"/>
</dbReference>
<dbReference type="InterPro" id="IPR050291">
    <property type="entry name" value="CDF_Transporter"/>
</dbReference>
<feature type="transmembrane region" description="Helical" evidence="7">
    <location>
        <begin position="46"/>
        <end position="64"/>
    </location>
</feature>